<sequence length="882" mass="94813">MTKLTELNMKTWLSSMLLSIVMVLTGCGGGASTETNAQYNNGLGGGGEQVSVDSNPYNGPVCGSSYAGDPDTQAEVCRFKQYFYDELRVKTCGGCHNSSQAPLFLVSGNVDTAYNSARSFINRTNPSASEFVTKVASGHNCWLDSDPACASEMTDYIDRWLNGVNSSNTEIQLTAPVEHSITVTKQLPAAGADNYETAVTAFSTYIYPLFADYSCDGCHRADSRTAQQPYFASDDIYEAYDLSRSKIDIEDGLQDRALADALSRFVVRQRSEFHNCGEDCMANAQEMLNAIKLFEAQIPAPNEVPDSWVTSRALILERDGILASGGGRVDTGAIAVWEFSEGGGALVLDKSDVTPAMNLDLYGDYNWVGGNGIQFLPGGKAQATTTASRKLATRIKANSAYSLEAWVAPANVTQEGPARIMTYSDGNSSRNFTLGQTLYNYDFLHRSTTTDGNGEPALSTADADERLQATLQHVVLTFDPVNGRRIYVNGVFTGDEDSSDPGSLSGWDDSFVFILGNEASGDHQWEGIVRFAAVYDRALSQEEITTNFDAGVGEKYFLLFKLEHCSDPDDSATCVDLTGIDDGFDSYVVFEAAVFDSYSYLFSEPYLYRLRASGTASDAEPSSYSGVVLGGMRVGINGKEPAVGQAFAKLSTTLESSLYTAEGGQVLSSIGTILPLESGSNSDEFFLTFERIGSYSDVRVEAAVSPVAPAVSEQEPDVGLRNFAEINASMSKITGVPVTNSNVVSTYTTVKQQLPTSTSAESFLSAQQMGVAQMAIEYCSEMIDDTAMRNAFFPGFVSNFGMGVTAAFDTTLERDAVIDPLYTRVVGSALSSQPNENDMKTELDDLIVLLATRHAGETSVETQKIVKATCAAALGSAAVLVQ</sequence>
<evidence type="ECO:0008006" key="3">
    <source>
        <dbReference type="Google" id="ProtNLM"/>
    </source>
</evidence>
<dbReference type="OrthoDB" id="5748965at2"/>
<dbReference type="EMBL" id="CP022684">
    <property type="protein sequence ID" value="AUM13892.1"/>
    <property type="molecule type" value="Genomic_DNA"/>
</dbReference>
<dbReference type="PROSITE" id="PS51257">
    <property type="entry name" value="PROKAR_LIPOPROTEIN"/>
    <property type="match status" value="1"/>
</dbReference>
<keyword evidence="2" id="KW-1185">Reference proteome</keyword>
<gene>
    <name evidence="1" type="ORF">Kalk_16300</name>
</gene>
<dbReference type="Proteomes" id="UP000235116">
    <property type="component" value="Chromosome"/>
</dbReference>
<dbReference type="SUPFAM" id="SSF49899">
    <property type="entry name" value="Concanavalin A-like lectins/glucanases"/>
    <property type="match status" value="1"/>
</dbReference>
<dbReference type="Gene3D" id="2.60.120.200">
    <property type="match status" value="1"/>
</dbReference>
<dbReference type="Pfam" id="PF13385">
    <property type="entry name" value="Laminin_G_3"/>
    <property type="match status" value="1"/>
</dbReference>
<name>A0A2K9LNN0_9GAMM</name>
<organism evidence="1 2">
    <name type="scientific">Ketobacter alkanivorans</name>
    <dbReference type="NCBI Taxonomy" id="1917421"/>
    <lineage>
        <taxon>Bacteria</taxon>
        <taxon>Pseudomonadati</taxon>
        <taxon>Pseudomonadota</taxon>
        <taxon>Gammaproteobacteria</taxon>
        <taxon>Pseudomonadales</taxon>
        <taxon>Ketobacteraceae</taxon>
        <taxon>Ketobacter</taxon>
    </lineage>
</organism>
<dbReference type="AlphaFoldDB" id="A0A2K9LNN0"/>
<accession>A0A2K9LNN0</accession>
<dbReference type="KEGG" id="kak:Kalk_16300"/>
<reference evidence="2" key="1">
    <citation type="submission" date="2017-08" db="EMBL/GenBank/DDBJ databases">
        <title>Direct submision.</title>
        <authorList>
            <person name="Kim S.-J."/>
            <person name="Rhee S.-K."/>
        </authorList>
    </citation>
    <scope>NUCLEOTIDE SEQUENCE [LARGE SCALE GENOMIC DNA]</scope>
    <source>
        <strain evidence="2">GI5</strain>
    </source>
</reference>
<dbReference type="RefSeq" id="WP_101895267.1">
    <property type="nucleotide sequence ID" value="NZ_CP022684.1"/>
</dbReference>
<dbReference type="InterPro" id="IPR013320">
    <property type="entry name" value="ConA-like_dom_sf"/>
</dbReference>
<protein>
    <recommendedName>
        <fullName evidence="3">ATPase</fullName>
    </recommendedName>
</protein>
<proteinExistence type="predicted"/>
<evidence type="ECO:0000313" key="2">
    <source>
        <dbReference type="Proteomes" id="UP000235116"/>
    </source>
</evidence>
<evidence type="ECO:0000313" key="1">
    <source>
        <dbReference type="EMBL" id="AUM13892.1"/>
    </source>
</evidence>